<dbReference type="GO" id="GO:0016567">
    <property type="term" value="P:protein ubiquitination"/>
    <property type="evidence" value="ECO:0007669"/>
    <property type="project" value="UniProtKB-UniRule"/>
</dbReference>
<dbReference type="OrthoDB" id="1924875at2759"/>
<sequence length="446" mass="50790">MAEMNSYSFADFPEDVQLCILSFLTPTEIANFACTSRRFSPLCQNDSKLWYAICDRRWGSKTQINKWGNGKISYKLLYKTLYKWENLTGFWRLCGQSKQRQSAGVKPPALVFFEWGPWFLSGSRVSPSQNGTYDVTKTPFLWMGISAEGQLLNYLDPDGNNDGLSGDLGFFEMDLIKVSVNFIGDIHFSIEENVGFAYSRSSGAANLKGEYGEDVSNELESGSPGSLEETSELYQYYANRTSPGADRSCRRQRRREKEKQGRKKWETEHFLKIVDSSSTPDRPLQGLWKGLCDDMKLEFYLVAYDGVGISCRRVGDLSDPLSSSTPVFWTSTPAFIVSPFSPEEEYLYSSRIHLRPPMKSGDVRWQCPLIDHEVVSRLMHINSSYDLVIPGLAGASANPWHVEGRIWQYKNGTFGFGFLRDNYIVDLKHIAQDGRLLDVMEHYCDR</sequence>
<keyword evidence="5" id="KW-1185">Reference proteome</keyword>
<comment type="caution">
    <text evidence="4">The sequence shown here is derived from an EMBL/GenBank/DDBJ whole genome shotgun (WGS) entry which is preliminary data.</text>
</comment>
<comment type="function">
    <text evidence="1">Acts as a component of a SCF E3 ubiquitin ligase complexes.</text>
</comment>
<keyword evidence="1" id="KW-0539">Nucleus</keyword>
<comment type="pathway">
    <text evidence="1">Protein modification; protein ubiquitination.</text>
</comment>
<dbReference type="AlphaFoldDB" id="A0A2C9U0T8"/>
<name>A0A2C9U0T8_MANES</name>
<dbReference type="Gramene" id="Manes.18G047100.1.v8.1">
    <property type="protein sequence ID" value="Manes.18G047100.1.v8.1.CDS"/>
    <property type="gene ID" value="Manes.18G047100.v8.1"/>
</dbReference>
<dbReference type="STRING" id="3983.A0A2C9U0T8"/>
<dbReference type="InterPro" id="IPR036047">
    <property type="entry name" value="F-box-like_dom_sf"/>
</dbReference>
<organism evidence="4 5">
    <name type="scientific">Manihot esculenta</name>
    <name type="common">Cassava</name>
    <name type="synonym">Jatropha manihot</name>
    <dbReference type="NCBI Taxonomy" id="3983"/>
    <lineage>
        <taxon>Eukaryota</taxon>
        <taxon>Viridiplantae</taxon>
        <taxon>Streptophyta</taxon>
        <taxon>Embryophyta</taxon>
        <taxon>Tracheophyta</taxon>
        <taxon>Spermatophyta</taxon>
        <taxon>Magnoliopsida</taxon>
        <taxon>eudicotyledons</taxon>
        <taxon>Gunneridae</taxon>
        <taxon>Pentapetalae</taxon>
        <taxon>rosids</taxon>
        <taxon>fabids</taxon>
        <taxon>Malpighiales</taxon>
        <taxon>Euphorbiaceae</taxon>
        <taxon>Crotonoideae</taxon>
        <taxon>Manihoteae</taxon>
        <taxon>Manihot</taxon>
    </lineage>
</organism>
<evidence type="ECO:0000259" key="3">
    <source>
        <dbReference type="PROSITE" id="PS50181"/>
    </source>
</evidence>
<dbReference type="PANTHER" id="PTHR12874">
    <property type="entry name" value="F-BOX ONLY PROTEIN 48-RELATED"/>
    <property type="match status" value="1"/>
</dbReference>
<evidence type="ECO:0000313" key="4">
    <source>
        <dbReference type="EMBL" id="OAY23042.1"/>
    </source>
</evidence>
<dbReference type="PROSITE" id="PS50181">
    <property type="entry name" value="FBOX"/>
    <property type="match status" value="1"/>
</dbReference>
<gene>
    <name evidence="4" type="ORF">MANES_18G047100v8</name>
</gene>
<evidence type="ECO:0000256" key="1">
    <source>
        <dbReference type="RuleBase" id="RU369085"/>
    </source>
</evidence>
<dbReference type="Pfam" id="PF12937">
    <property type="entry name" value="F-box-like"/>
    <property type="match status" value="1"/>
</dbReference>
<protein>
    <recommendedName>
        <fullName evidence="1">F-box protein</fullName>
    </recommendedName>
</protein>
<dbReference type="PANTHER" id="PTHR12874:SF28">
    <property type="entry name" value="F-BOX PROTEIN"/>
    <property type="match status" value="1"/>
</dbReference>
<feature type="domain" description="F-box" evidence="3">
    <location>
        <begin position="6"/>
        <end position="53"/>
    </location>
</feature>
<dbReference type="GO" id="GO:0019005">
    <property type="term" value="C:SCF ubiquitin ligase complex"/>
    <property type="evidence" value="ECO:0007669"/>
    <property type="project" value="UniProtKB-UniRule"/>
</dbReference>
<dbReference type="GO" id="GO:0031146">
    <property type="term" value="P:SCF-dependent proteasomal ubiquitin-dependent protein catabolic process"/>
    <property type="evidence" value="ECO:0007669"/>
    <property type="project" value="UniProtKB-UniRule"/>
</dbReference>
<reference evidence="5" key="1">
    <citation type="journal article" date="2016" name="Nat. Biotechnol.">
        <title>Sequencing wild and cultivated cassava and related species reveals extensive interspecific hybridization and genetic diversity.</title>
        <authorList>
            <person name="Bredeson J.V."/>
            <person name="Lyons J.B."/>
            <person name="Prochnik S.E."/>
            <person name="Wu G.A."/>
            <person name="Ha C.M."/>
            <person name="Edsinger-Gonzales E."/>
            <person name="Grimwood J."/>
            <person name="Schmutz J."/>
            <person name="Rabbi I.Y."/>
            <person name="Egesi C."/>
            <person name="Nauluvula P."/>
            <person name="Lebot V."/>
            <person name="Ndunguru J."/>
            <person name="Mkamilo G."/>
            <person name="Bart R.S."/>
            <person name="Setter T.L."/>
            <person name="Gleadow R.M."/>
            <person name="Kulakow P."/>
            <person name="Ferguson M.E."/>
            <person name="Rounsley S."/>
            <person name="Rokhsar D.S."/>
        </authorList>
    </citation>
    <scope>NUCLEOTIDE SEQUENCE [LARGE SCALE GENOMIC DNA]</scope>
    <source>
        <strain evidence="5">cv. AM560-2</strain>
    </source>
</reference>
<dbReference type="Proteomes" id="UP000091857">
    <property type="component" value="Chromosome 18"/>
</dbReference>
<evidence type="ECO:0000313" key="5">
    <source>
        <dbReference type="Proteomes" id="UP000091857"/>
    </source>
</evidence>
<dbReference type="Gene3D" id="1.20.1280.50">
    <property type="match status" value="1"/>
</dbReference>
<dbReference type="SMART" id="SM00256">
    <property type="entry name" value="FBOX"/>
    <property type="match status" value="1"/>
</dbReference>
<dbReference type="EMBL" id="CM004404">
    <property type="protein sequence ID" value="OAY23042.1"/>
    <property type="molecule type" value="Genomic_DNA"/>
</dbReference>
<proteinExistence type="predicted"/>
<evidence type="ECO:0000256" key="2">
    <source>
        <dbReference type="SAM" id="MobiDB-lite"/>
    </source>
</evidence>
<keyword evidence="1" id="KW-0833">Ubl conjugation pathway</keyword>
<dbReference type="InterPro" id="IPR001810">
    <property type="entry name" value="F-box_dom"/>
</dbReference>
<dbReference type="SUPFAM" id="SSF81383">
    <property type="entry name" value="F-box domain"/>
    <property type="match status" value="1"/>
</dbReference>
<comment type="subunit">
    <text evidence="1">Component of the SCF-type E3 ligase complex.</text>
</comment>
<comment type="subcellular location">
    <subcellularLocation>
        <location evidence="1">Nucleus</location>
    </subcellularLocation>
</comment>
<dbReference type="CDD" id="cd09917">
    <property type="entry name" value="F-box_SF"/>
    <property type="match status" value="1"/>
</dbReference>
<dbReference type="GO" id="GO:0005634">
    <property type="term" value="C:nucleus"/>
    <property type="evidence" value="ECO:0007669"/>
    <property type="project" value="UniProtKB-SubCell"/>
</dbReference>
<accession>A0A2C9U0T8</accession>
<feature type="region of interest" description="Disordered" evidence="2">
    <location>
        <begin position="241"/>
        <end position="263"/>
    </location>
</feature>